<evidence type="ECO:0000313" key="2">
    <source>
        <dbReference type="EMBL" id="KAL0168812.1"/>
    </source>
</evidence>
<dbReference type="InterPro" id="IPR013783">
    <property type="entry name" value="Ig-like_fold"/>
</dbReference>
<protein>
    <recommendedName>
        <fullName evidence="1">Ig-like domain-containing protein</fullName>
    </recommendedName>
</protein>
<gene>
    <name evidence="2" type="ORF">M9458_037034</name>
</gene>
<dbReference type="Proteomes" id="UP001529510">
    <property type="component" value="Unassembled WGS sequence"/>
</dbReference>
<feature type="domain" description="Ig-like" evidence="1">
    <location>
        <begin position="1"/>
        <end position="58"/>
    </location>
</feature>
<dbReference type="PROSITE" id="PS50835">
    <property type="entry name" value="IG_LIKE"/>
    <property type="match status" value="1"/>
</dbReference>
<comment type="caution">
    <text evidence="2">The sequence shown here is derived from an EMBL/GenBank/DDBJ whole genome shotgun (WGS) entry which is preliminary data.</text>
</comment>
<proteinExistence type="predicted"/>
<name>A0ABD0P405_CIRMR</name>
<dbReference type="Gene3D" id="2.60.40.10">
    <property type="entry name" value="Immunoglobulins"/>
    <property type="match status" value="1"/>
</dbReference>
<feature type="non-terminal residue" evidence="2">
    <location>
        <position position="1"/>
    </location>
</feature>
<accession>A0ABD0P405</accession>
<keyword evidence="3" id="KW-1185">Reference proteome</keyword>
<evidence type="ECO:0000259" key="1">
    <source>
        <dbReference type="PROSITE" id="PS50835"/>
    </source>
</evidence>
<sequence>NANPPAAYRWFIKRAGVEEKLGVSHVLSFTAAHENTGEYICEAQNPQGAVNSTNLQITVPGQYVH</sequence>
<dbReference type="EMBL" id="JAMKFB020000018">
    <property type="protein sequence ID" value="KAL0168812.1"/>
    <property type="molecule type" value="Genomic_DNA"/>
</dbReference>
<reference evidence="2 3" key="1">
    <citation type="submission" date="2024-05" db="EMBL/GenBank/DDBJ databases">
        <title>Genome sequencing and assembly of Indian major carp, Cirrhinus mrigala (Hamilton, 1822).</title>
        <authorList>
            <person name="Mohindra V."/>
            <person name="Chowdhury L.M."/>
            <person name="Lal K."/>
            <person name="Jena J.K."/>
        </authorList>
    </citation>
    <scope>NUCLEOTIDE SEQUENCE [LARGE SCALE GENOMIC DNA]</scope>
    <source>
        <strain evidence="2">CM1030</strain>
        <tissue evidence="2">Blood</tissue>
    </source>
</reference>
<dbReference type="InterPro" id="IPR007110">
    <property type="entry name" value="Ig-like_dom"/>
</dbReference>
<dbReference type="SUPFAM" id="SSF48726">
    <property type="entry name" value="Immunoglobulin"/>
    <property type="match status" value="1"/>
</dbReference>
<evidence type="ECO:0000313" key="3">
    <source>
        <dbReference type="Proteomes" id="UP001529510"/>
    </source>
</evidence>
<organism evidence="2 3">
    <name type="scientific">Cirrhinus mrigala</name>
    <name type="common">Mrigala</name>
    <dbReference type="NCBI Taxonomy" id="683832"/>
    <lineage>
        <taxon>Eukaryota</taxon>
        <taxon>Metazoa</taxon>
        <taxon>Chordata</taxon>
        <taxon>Craniata</taxon>
        <taxon>Vertebrata</taxon>
        <taxon>Euteleostomi</taxon>
        <taxon>Actinopterygii</taxon>
        <taxon>Neopterygii</taxon>
        <taxon>Teleostei</taxon>
        <taxon>Ostariophysi</taxon>
        <taxon>Cypriniformes</taxon>
        <taxon>Cyprinidae</taxon>
        <taxon>Labeoninae</taxon>
        <taxon>Labeonini</taxon>
        <taxon>Cirrhinus</taxon>
    </lineage>
</organism>
<dbReference type="AlphaFoldDB" id="A0ABD0P405"/>
<dbReference type="InterPro" id="IPR036179">
    <property type="entry name" value="Ig-like_dom_sf"/>
</dbReference>